<keyword evidence="7" id="KW-0408">Iron</keyword>
<evidence type="ECO:0000259" key="9">
    <source>
        <dbReference type="PROSITE" id="PS51085"/>
    </source>
</evidence>
<dbReference type="InterPro" id="IPR036010">
    <property type="entry name" value="2Fe-2S_ferredoxin-like_sf"/>
</dbReference>
<evidence type="ECO:0000259" key="10">
    <source>
        <dbReference type="PROSITE" id="PS51384"/>
    </source>
</evidence>
<evidence type="ECO:0000256" key="1">
    <source>
        <dbReference type="ARBA" id="ARBA00001917"/>
    </source>
</evidence>
<evidence type="ECO:0000256" key="8">
    <source>
        <dbReference type="ARBA" id="ARBA00023014"/>
    </source>
</evidence>
<dbReference type="PATRIC" id="fig|317.175.peg.2723"/>
<protein>
    <submittedName>
        <fullName evidence="11">Ferredoxin</fullName>
    </submittedName>
</protein>
<dbReference type="CDD" id="cd06185">
    <property type="entry name" value="PDR_like"/>
    <property type="match status" value="1"/>
</dbReference>
<dbReference type="PROSITE" id="PS51384">
    <property type="entry name" value="FAD_FR"/>
    <property type="match status" value="1"/>
</dbReference>
<evidence type="ECO:0000256" key="5">
    <source>
        <dbReference type="ARBA" id="ARBA00022723"/>
    </source>
</evidence>
<dbReference type="InterPro" id="IPR012675">
    <property type="entry name" value="Beta-grasp_dom_sf"/>
</dbReference>
<dbReference type="InterPro" id="IPR006058">
    <property type="entry name" value="2Fe2S_fd_BS"/>
</dbReference>
<feature type="domain" description="2Fe-2S ferredoxin-type" evidence="9">
    <location>
        <begin position="230"/>
        <end position="314"/>
    </location>
</feature>
<keyword evidence="6" id="KW-0560">Oxidoreductase</keyword>
<dbReference type="InterPro" id="IPR017927">
    <property type="entry name" value="FAD-bd_FR_type"/>
</dbReference>
<keyword evidence="3" id="KW-0288">FMN</keyword>
<dbReference type="SUPFAM" id="SSF63380">
    <property type="entry name" value="Riboflavin synthase domain-like"/>
    <property type="match status" value="1"/>
</dbReference>
<dbReference type="EMBL" id="JPQU01000035">
    <property type="protein sequence ID" value="KFE55273.1"/>
    <property type="molecule type" value="Genomic_DNA"/>
</dbReference>
<dbReference type="CDD" id="cd00207">
    <property type="entry name" value="fer2"/>
    <property type="match status" value="1"/>
</dbReference>
<accession>A0A085VIL0</accession>
<dbReference type="AlphaFoldDB" id="A0A085VIL0"/>
<evidence type="ECO:0000313" key="12">
    <source>
        <dbReference type="Proteomes" id="UP000028631"/>
    </source>
</evidence>
<dbReference type="Pfam" id="PF00970">
    <property type="entry name" value="FAD_binding_6"/>
    <property type="match status" value="1"/>
</dbReference>
<dbReference type="PROSITE" id="PS00197">
    <property type="entry name" value="2FE2S_FER_1"/>
    <property type="match status" value="1"/>
</dbReference>
<dbReference type="SUPFAM" id="SSF52343">
    <property type="entry name" value="Ferredoxin reductase-like, C-terminal NADP-linked domain"/>
    <property type="match status" value="1"/>
</dbReference>
<evidence type="ECO:0000256" key="7">
    <source>
        <dbReference type="ARBA" id="ARBA00023004"/>
    </source>
</evidence>
<comment type="caution">
    <text evidence="11">The sequence shown here is derived from an EMBL/GenBank/DDBJ whole genome shotgun (WGS) entry which is preliminary data.</text>
</comment>
<dbReference type="InterPro" id="IPR001041">
    <property type="entry name" value="2Fe-2S_ferredoxin-type"/>
</dbReference>
<name>A0A085VIL0_PSESX</name>
<proteinExistence type="predicted"/>
<dbReference type="Gene3D" id="3.10.20.30">
    <property type="match status" value="1"/>
</dbReference>
<dbReference type="PANTHER" id="PTHR47354:SF1">
    <property type="entry name" value="CARNITINE MONOOXYGENASE REDUCTASE SUBUNIT"/>
    <property type="match status" value="1"/>
</dbReference>
<feature type="domain" description="FAD-binding FR-type" evidence="10">
    <location>
        <begin position="1"/>
        <end position="103"/>
    </location>
</feature>
<dbReference type="GO" id="GO:0016491">
    <property type="term" value="F:oxidoreductase activity"/>
    <property type="evidence" value="ECO:0007669"/>
    <property type="project" value="UniProtKB-KW"/>
</dbReference>
<dbReference type="GO" id="GO:0046872">
    <property type="term" value="F:metal ion binding"/>
    <property type="evidence" value="ECO:0007669"/>
    <property type="project" value="UniProtKB-KW"/>
</dbReference>
<keyword evidence="4" id="KW-0001">2Fe-2S</keyword>
<evidence type="ECO:0000256" key="6">
    <source>
        <dbReference type="ARBA" id="ARBA00023002"/>
    </source>
</evidence>
<dbReference type="InterPro" id="IPR054582">
    <property type="entry name" value="DmmA-like_N"/>
</dbReference>
<dbReference type="SUPFAM" id="SSF54292">
    <property type="entry name" value="2Fe-2S ferredoxin-like"/>
    <property type="match status" value="1"/>
</dbReference>
<dbReference type="Pfam" id="PF22290">
    <property type="entry name" value="DmmA-like_N"/>
    <property type="match status" value="1"/>
</dbReference>
<gene>
    <name evidence="11" type="ORF">IV01_13085</name>
</gene>
<keyword evidence="2" id="KW-0285">Flavoprotein</keyword>
<evidence type="ECO:0000256" key="2">
    <source>
        <dbReference type="ARBA" id="ARBA00022630"/>
    </source>
</evidence>
<dbReference type="PRINTS" id="PR00409">
    <property type="entry name" value="PHDIOXRDTASE"/>
</dbReference>
<evidence type="ECO:0000313" key="11">
    <source>
        <dbReference type="EMBL" id="KFE55273.1"/>
    </source>
</evidence>
<dbReference type="InterPro" id="IPR039261">
    <property type="entry name" value="FNR_nucleotide-bd"/>
</dbReference>
<dbReference type="Gene3D" id="2.40.30.10">
    <property type="entry name" value="Translation factors"/>
    <property type="match status" value="1"/>
</dbReference>
<dbReference type="InterPro" id="IPR050415">
    <property type="entry name" value="MRET"/>
</dbReference>
<dbReference type="PROSITE" id="PS51085">
    <property type="entry name" value="2FE2S_FER_2"/>
    <property type="match status" value="1"/>
</dbReference>
<evidence type="ECO:0000256" key="3">
    <source>
        <dbReference type="ARBA" id="ARBA00022643"/>
    </source>
</evidence>
<dbReference type="Pfam" id="PF00111">
    <property type="entry name" value="Fer2"/>
    <property type="match status" value="1"/>
</dbReference>
<dbReference type="GO" id="GO:0051537">
    <property type="term" value="F:2 iron, 2 sulfur cluster binding"/>
    <property type="evidence" value="ECO:0007669"/>
    <property type="project" value="UniProtKB-KW"/>
</dbReference>
<dbReference type="OrthoDB" id="9801223at2"/>
<dbReference type="RefSeq" id="WP_032628701.1">
    <property type="nucleotide sequence ID" value="NZ_JPQU01000035.1"/>
</dbReference>
<reference evidence="11 12" key="1">
    <citation type="submission" date="2014-07" db="EMBL/GenBank/DDBJ databases">
        <title>Draft Genome Sequences of Environmental Pseudomonas syringae strains.</title>
        <authorList>
            <person name="Baltrus D.A."/>
            <person name="Berge O."/>
            <person name="Morris C."/>
        </authorList>
    </citation>
    <scope>NUCLEOTIDE SEQUENCE [LARGE SCALE GENOMIC DNA]</scope>
    <source>
        <strain evidence="11 12">GAW0119</strain>
    </source>
</reference>
<keyword evidence="8" id="KW-0411">Iron-sulfur</keyword>
<keyword evidence="5" id="KW-0479">Metal-binding</keyword>
<dbReference type="PANTHER" id="PTHR47354">
    <property type="entry name" value="NADH OXIDOREDUCTASE HCR"/>
    <property type="match status" value="1"/>
</dbReference>
<dbReference type="InterPro" id="IPR008333">
    <property type="entry name" value="Cbr1-like_FAD-bd_dom"/>
</dbReference>
<dbReference type="Proteomes" id="UP000028631">
    <property type="component" value="Unassembled WGS sequence"/>
</dbReference>
<comment type="cofactor">
    <cofactor evidence="1">
        <name>FMN</name>
        <dbReference type="ChEBI" id="CHEBI:58210"/>
    </cofactor>
</comment>
<organism evidence="11 12">
    <name type="scientific">Pseudomonas syringae</name>
    <dbReference type="NCBI Taxonomy" id="317"/>
    <lineage>
        <taxon>Bacteria</taxon>
        <taxon>Pseudomonadati</taxon>
        <taxon>Pseudomonadota</taxon>
        <taxon>Gammaproteobacteria</taxon>
        <taxon>Pseudomonadales</taxon>
        <taxon>Pseudomonadaceae</taxon>
        <taxon>Pseudomonas</taxon>
    </lineage>
</organism>
<dbReference type="InterPro" id="IPR017938">
    <property type="entry name" value="Riboflavin_synthase-like_b-brl"/>
</dbReference>
<keyword evidence="12" id="KW-1185">Reference proteome</keyword>
<dbReference type="Gene3D" id="3.40.50.80">
    <property type="entry name" value="Nucleotide-binding domain of ferredoxin-NADP reductase (FNR) module"/>
    <property type="match status" value="1"/>
</dbReference>
<evidence type="ECO:0000256" key="4">
    <source>
        <dbReference type="ARBA" id="ARBA00022714"/>
    </source>
</evidence>
<sequence>MPSLSLRVEQIDALTPHIRRLLLVPTSDLPLPSFTPGAHIELRVPGEREQWRAYSLVNLTDSAHYEIAVQLEEQSSGGSRWVHGLVAGDVLQVRGPNNHFPLEQIAQDYRLIAGGIGITPMLGMARALLAQGSPFTLHYAGRDATRMAYFQEVLALSNAQCWISGGDLQRRMPLPTILATPHPGTHLYVCGPRSMLDSVLGKAREMGWAEHQLHSELFIGTLAGDAEASFEVELRASGVTLQVPCGMSVLEAMIEAGLDPMFDCRRGDCGVCVTQVLEGDPKHQDICLSERDRASGSFCTCVSRANSPRLVLDL</sequence>